<gene>
    <name evidence="3" type="ORF">AMURIS_00230</name>
</gene>
<evidence type="ECO:0000259" key="2">
    <source>
        <dbReference type="Pfam" id="PF01370"/>
    </source>
</evidence>
<sequence>MKGTDVMKTDLVTGAAGFIGAEIARELLKQGRQVVTIDNLSTGAEEHIPENVIFIKGDTFDKEVLEKLEKYNIENIYHIAGQSGGITSYDDPVYDMNSNIKSTLLLLDYAAEHKCQSFIYASSMAVYGDENQCPIIEETAIIKPNTFYGIGKMASENYMRIYAEQFGIKCTALRFCNIYGPGQNMENLRQGMVSIFMSQAIKNKHIHVMGSEKRFRDFVYIDDVVRACIMAADGKEKERFNVYSIATNRKTTVEELIRLIQKVMPFEVSVEYKGSTPGDQFGVYCSYELIKKNLGWTPKIDLQNGLAKMSGWALGDKQKGK</sequence>
<evidence type="ECO:0000313" key="4">
    <source>
        <dbReference type="Proteomes" id="UP000236311"/>
    </source>
</evidence>
<dbReference type="Gene3D" id="3.90.25.10">
    <property type="entry name" value="UDP-galactose 4-epimerase, domain 1"/>
    <property type="match status" value="1"/>
</dbReference>
<keyword evidence="4" id="KW-1185">Reference proteome</keyword>
<dbReference type="InterPro" id="IPR036291">
    <property type="entry name" value="NAD(P)-bd_dom_sf"/>
</dbReference>
<dbReference type="SUPFAM" id="SSF51735">
    <property type="entry name" value="NAD(P)-binding Rossmann-fold domains"/>
    <property type="match status" value="1"/>
</dbReference>
<dbReference type="InterPro" id="IPR001509">
    <property type="entry name" value="Epimerase_deHydtase"/>
</dbReference>
<name>A0A2K4ZAN1_9FIRM</name>
<dbReference type="GO" id="GO:0003978">
    <property type="term" value="F:UDP-glucose 4-epimerase activity"/>
    <property type="evidence" value="ECO:0007669"/>
    <property type="project" value="UniProtKB-EC"/>
</dbReference>
<dbReference type="Proteomes" id="UP000236311">
    <property type="component" value="Unassembled WGS sequence"/>
</dbReference>
<accession>A0A2K4ZAN1</accession>
<feature type="domain" description="NAD-dependent epimerase/dehydratase" evidence="2">
    <location>
        <begin position="11"/>
        <end position="242"/>
    </location>
</feature>
<comment type="similarity">
    <text evidence="1">Belongs to the NAD(P)-dependent epimerase/dehydratase family.</text>
</comment>
<keyword evidence="3" id="KW-0413">Isomerase</keyword>
<proteinExistence type="inferred from homology"/>
<dbReference type="EMBL" id="OFSM01000001">
    <property type="protein sequence ID" value="SOY27526.1"/>
    <property type="molecule type" value="Genomic_DNA"/>
</dbReference>
<organism evidence="3 4">
    <name type="scientific">Acetatifactor muris</name>
    <dbReference type="NCBI Taxonomy" id="879566"/>
    <lineage>
        <taxon>Bacteria</taxon>
        <taxon>Bacillati</taxon>
        <taxon>Bacillota</taxon>
        <taxon>Clostridia</taxon>
        <taxon>Lachnospirales</taxon>
        <taxon>Lachnospiraceae</taxon>
        <taxon>Acetatifactor</taxon>
    </lineage>
</organism>
<dbReference type="AlphaFoldDB" id="A0A2K4ZAN1"/>
<evidence type="ECO:0000256" key="1">
    <source>
        <dbReference type="ARBA" id="ARBA00007637"/>
    </source>
</evidence>
<reference evidence="3 4" key="1">
    <citation type="submission" date="2018-01" db="EMBL/GenBank/DDBJ databases">
        <authorList>
            <person name="Gaut B.S."/>
            <person name="Morton B.R."/>
            <person name="Clegg M.T."/>
            <person name="Duvall M.R."/>
        </authorList>
    </citation>
    <scope>NUCLEOTIDE SEQUENCE [LARGE SCALE GENOMIC DNA]</scope>
    <source>
        <strain evidence="3">GP69</strain>
    </source>
</reference>
<dbReference type="RefSeq" id="WP_103237645.1">
    <property type="nucleotide sequence ID" value="NZ_JANJZD010000016.1"/>
</dbReference>
<dbReference type="PANTHER" id="PTHR43000">
    <property type="entry name" value="DTDP-D-GLUCOSE 4,6-DEHYDRATASE-RELATED"/>
    <property type="match status" value="1"/>
</dbReference>
<dbReference type="OrthoDB" id="9811743at2"/>
<dbReference type="Pfam" id="PF01370">
    <property type="entry name" value="Epimerase"/>
    <property type="match status" value="1"/>
</dbReference>
<evidence type="ECO:0000313" key="3">
    <source>
        <dbReference type="EMBL" id="SOY27526.1"/>
    </source>
</evidence>
<dbReference type="EC" id="5.1.3.2" evidence="3"/>
<dbReference type="Gene3D" id="3.40.50.720">
    <property type="entry name" value="NAD(P)-binding Rossmann-like Domain"/>
    <property type="match status" value="1"/>
</dbReference>
<protein>
    <submittedName>
        <fullName evidence="3">UDP-glucose 4-epimerase</fullName>
        <ecNumber evidence="3">5.1.3.2</ecNumber>
    </submittedName>
</protein>